<dbReference type="RefSeq" id="WP_236017182.1">
    <property type="nucleotide sequence ID" value="NZ_JAFBFH010000052.1"/>
</dbReference>
<dbReference type="SUPFAM" id="SSF56281">
    <property type="entry name" value="Metallo-hydrolase/oxidoreductase"/>
    <property type="match status" value="1"/>
</dbReference>
<organism evidence="3 4">
    <name type="scientific">Siminovitchia thermophila</name>
    <dbReference type="NCBI Taxonomy" id="1245522"/>
    <lineage>
        <taxon>Bacteria</taxon>
        <taxon>Bacillati</taxon>
        <taxon>Bacillota</taxon>
        <taxon>Bacilli</taxon>
        <taxon>Bacillales</taxon>
        <taxon>Bacillaceae</taxon>
        <taxon>Siminovitchia</taxon>
    </lineage>
</organism>
<dbReference type="Gene3D" id="3.40.250.10">
    <property type="entry name" value="Rhodanese-like domain"/>
    <property type="match status" value="1"/>
</dbReference>
<sequence length="411" mass="45208">MVLFMRYFYDEYLAHASYLVGCQKTGEAIVIDPARHIDPYVTVAEQQRLTLTAAVETHIHADFVSGSRELADQYGATLYLSDEGGEHWQYKNLEHVSHQLVREGDTLQIGSLELMVIHTPGHTPESISLILTDTSDGKEAPVGIFTGDFVFVGDVGRPDLLETAIGVEGAALDGAKAMFRSLERFKALPDYLQVWPAHGAGSACGKALGAIPSSTVGYEKMYNWALQYDDIRIFAKDLMAGQPEPPPYFSIMKKVNQSGPPLLKHLCSPVKVNDAGSLYSWLKKGTVVDTRPAEDFGNGHVPGSINLPFNQSFANWAGWLIDYDKPLYILAADGKFAEIAQVLSSIGIDSIAGYMNVHTALRKYLELETFDNVELDHIQKSSPHLCVKVFDLCIMLNLCIHQSTATAKLLA</sequence>
<dbReference type="EMBL" id="JAFBFH010000052">
    <property type="protein sequence ID" value="MBM7717534.1"/>
    <property type="molecule type" value="Genomic_DNA"/>
</dbReference>
<feature type="non-terminal residue" evidence="3">
    <location>
        <position position="411"/>
    </location>
</feature>
<protein>
    <submittedName>
        <fullName evidence="3">Hydroxyacylglutathione hydrolase</fullName>
        <ecNumber evidence="3">3.1.2.6</ecNumber>
    </submittedName>
</protein>
<reference evidence="3 4" key="1">
    <citation type="submission" date="2021-01" db="EMBL/GenBank/DDBJ databases">
        <title>Genomic Encyclopedia of Type Strains, Phase IV (KMG-IV): sequencing the most valuable type-strain genomes for metagenomic binning, comparative biology and taxonomic classification.</title>
        <authorList>
            <person name="Goeker M."/>
        </authorList>
    </citation>
    <scope>NUCLEOTIDE SEQUENCE [LARGE SCALE GENOMIC DNA]</scope>
    <source>
        <strain evidence="3 4">DSM 105453</strain>
    </source>
</reference>
<dbReference type="CDD" id="cd00158">
    <property type="entry name" value="RHOD"/>
    <property type="match status" value="1"/>
</dbReference>
<comment type="caution">
    <text evidence="3">The sequence shown here is derived from an EMBL/GenBank/DDBJ whole genome shotgun (WGS) entry which is preliminary data.</text>
</comment>
<keyword evidence="3" id="KW-0378">Hydrolase</keyword>
<dbReference type="Pfam" id="PF00581">
    <property type="entry name" value="Rhodanese"/>
    <property type="match status" value="1"/>
</dbReference>
<dbReference type="EC" id="3.1.2.6" evidence="3"/>
<dbReference type="PROSITE" id="PS50206">
    <property type="entry name" value="RHODANESE_3"/>
    <property type="match status" value="1"/>
</dbReference>
<keyword evidence="1" id="KW-0479">Metal-binding</keyword>
<dbReference type="InterPro" id="IPR036866">
    <property type="entry name" value="RibonucZ/Hydroxyglut_hydro"/>
</dbReference>
<dbReference type="Pfam" id="PF00753">
    <property type="entry name" value="Lactamase_B"/>
    <property type="match status" value="1"/>
</dbReference>
<name>A0ABS2REB9_9BACI</name>
<dbReference type="InterPro" id="IPR001763">
    <property type="entry name" value="Rhodanese-like_dom"/>
</dbReference>
<gene>
    <name evidence="3" type="ORF">JOC94_004563</name>
</gene>
<dbReference type="PANTHER" id="PTHR43084:SF1">
    <property type="entry name" value="PERSULFIDE DIOXYGENASE ETHE1, MITOCHONDRIAL"/>
    <property type="match status" value="1"/>
</dbReference>
<dbReference type="CDD" id="cd07724">
    <property type="entry name" value="POD-like_MBL-fold"/>
    <property type="match status" value="1"/>
</dbReference>
<proteinExistence type="predicted"/>
<evidence type="ECO:0000256" key="1">
    <source>
        <dbReference type="ARBA" id="ARBA00022723"/>
    </source>
</evidence>
<dbReference type="GO" id="GO:0004416">
    <property type="term" value="F:hydroxyacylglutathione hydrolase activity"/>
    <property type="evidence" value="ECO:0007669"/>
    <property type="project" value="UniProtKB-EC"/>
</dbReference>
<accession>A0ABS2REB9</accession>
<evidence type="ECO:0000313" key="3">
    <source>
        <dbReference type="EMBL" id="MBM7717534.1"/>
    </source>
</evidence>
<dbReference type="InterPro" id="IPR001279">
    <property type="entry name" value="Metallo-B-lactamas"/>
</dbReference>
<dbReference type="InterPro" id="IPR036873">
    <property type="entry name" value="Rhodanese-like_dom_sf"/>
</dbReference>
<dbReference type="InterPro" id="IPR044528">
    <property type="entry name" value="POD-like_MBL-fold"/>
</dbReference>
<dbReference type="Gene3D" id="3.60.15.10">
    <property type="entry name" value="Ribonuclease Z/Hydroxyacylglutathione hydrolase-like"/>
    <property type="match status" value="1"/>
</dbReference>
<evidence type="ECO:0000259" key="2">
    <source>
        <dbReference type="PROSITE" id="PS50206"/>
    </source>
</evidence>
<dbReference type="SUPFAM" id="SSF52821">
    <property type="entry name" value="Rhodanese/Cell cycle control phosphatase"/>
    <property type="match status" value="1"/>
</dbReference>
<evidence type="ECO:0000313" key="4">
    <source>
        <dbReference type="Proteomes" id="UP000823485"/>
    </source>
</evidence>
<keyword evidence="4" id="KW-1185">Reference proteome</keyword>
<dbReference type="Proteomes" id="UP000823485">
    <property type="component" value="Unassembled WGS sequence"/>
</dbReference>
<dbReference type="InterPro" id="IPR051682">
    <property type="entry name" value="Mito_Persulfide_Diox"/>
</dbReference>
<feature type="domain" description="Rhodanese" evidence="2">
    <location>
        <begin position="283"/>
        <end position="369"/>
    </location>
</feature>
<dbReference type="PANTHER" id="PTHR43084">
    <property type="entry name" value="PERSULFIDE DIOXYGENASE ETHE1"/>
    <property type="match status" value="1"/>
</dbReference>
<dbReference type="SMART" id="SM00849">
    <property type="entry name" value="Lactamase_B"/>
    <property type="match status" value="1"/>
</dbReference>